<evidence type="ECO:0000313" key="1">
    <source>
        <dbReference type="EMBL" id="KAL2038034.1"/>
    </source>
</evidence>
<comment type="caution">
    <text evidence="1">The sequence shown here is derived from an EMBL/GenBank/DDBJ whole genome shotgun (WGS) entry which is preliminary data.</text>
</comment>
<dbReference type="EMBL" id="JBEFKJ010000035">
    <property type="protein sequence ID" value="KAL2038034.1"/>
    <property type="molecule type" value="Genomic_DNA"/>
</dbReference>
<accession>A0ABR3ZXV8</accession>
<gene>
    <name evidence="1" type="ORF">N7G274_009254</name>
</gene>
<sequence>MLKFKCEAEGTLRGIVHLVFLAALALKVGMSAKRSIPDDIPENVGGLAFFDEEAGTVTIYPIHAPVLFYNDGEGQEVVKELVASIKSMGVGALTSELTRAACEYTLATLEICNKDLRVPVKLAEEQWKAAEELVTEAF</sequence>
<keyword evidence="2" id="KW-1185">Reference proteome</keyword>
<proteinExistence type="predicted"/>
<evidence type="ECO:0000313" key="2">
    <source>
        <dbReference type="Proteomes" id="UP001590950"/>
    </source>
</evidence>
<name>A0ABR3ZXV8_9LECA</name>
<protein>
    <submittedName>
        <fullName evidence="1">Uncharacterized protein</fullName>
    </submittedName>
</protein>
<dbReference type="Proteomes" id="UP001590950">
    <property type="component" value="Unassembled WGS sequence"/>
</dbReference>
<organism evidence="1 2">
    <name type="scientific">Stereocaulon virgatum</name>
    <dbReference type="NCBI Taxonomy" id="373712"/>
    <lineage>
        <taxon>Eukaryota</taxon>
        <taxon>Fungi</taxon>
        <taxon>Dikarya</taxon>
        <taxon>Ascomycota</taxon>
        <taxon>Pezizomycotina</taxon>
        <taxon>Lecanoromycetes</taxon>
        <taxon>OSLEUM clade</taxon>
        <taxon>Lecanoromycetidae</taxon>
        <taxon>Lecanorales</taxon>
        <taxon>Lecanorineae</taxon>
        <taxon>Stereocaulaceae</taxon>
        <taxon>Stereocaulon</taxon>
    </lineage>
</organism>
<reference evidence="1 2" key="1">
    <citation type="submission" date="2024-09" db="EMBL/GenBank/DDBJ databases">
        <title>Rethinking Asexuality: The Enigmatic Case of Functional Sexual Genes in Lepraria (Stereocaulaceae).</title>
        <authorList>
            <person name="Doellman M."/>
            <person name="Sun Y."/>
            <person name="Barcenas-Pena A."/>
            <person name="Lumbsch H.T."/>
            <person name="Grewe F."/>
        </authorList>
    </citation>
    <scope>NUCLEOTIDE SEQUENCE [LARGE SCALE GENOMIC DNA]</scope>
    <source>
        <strain evidence="1 2">Mercado 3170</strain>
    </source>
</reference>